<keyword evidence="3" id="KW-1185">Reference proteome</keyword>
<evidence type="ECO:0000256" key="1">
    <source>
        <dbReference type="ARBA" id="ARBA00008799"/>
    </source>
</evidence>
<dbReference type="STRING" id="450378.GCA_001661675_01419"/>
<name>A0A1Z1FB01_9SPHN</name>
<dbReference type="Gene3D" id="3.40.50.2000">
    <property type="entry name" value="Glycogen Phosphorylase B"/>
    <property type="match status" value="2"/>
</dbReference>
<dbReference type="GO" id="GO:0005992">
    <property type="term" value="P:trehalose biosynthetic process"/>
    <property type="evidence" value="ECO:0007669"/>
    <property type="project" value="InterPro"/>
</dbReference>
<dbReference type="OrthoDB" id="9815690at2"/>
<dbReference type="KEGG" id="cman:A9D14_07095"/>
<evidence type="ECO:0000313" key="3">
    <source>
        <dbReference type="Proteomes" id="UP000195807"/>
    </source>
</evidence>
<dbReference type="AlphaFoldDB" id="A0A1Z1FB01"/>
<reference evidence="2 3" key="1">
    <citation type="submission" date="2017-01" db="EMBL/GenBank/DDBJ databases">
        <title>Complete genome sequence of esterase-producing bacterium Croceicoccus marinus E4A9.</title>
        <authorList>
            <person name="Wu Y.-H."/>
            <person name="Cheng H."/>
            <person name="Xu L."/>
            <person name="Huo Y.-Y."/>
            <person name="Wang C.-S."/>
            <person name="Xu X.-W."/>
        </authorList>
    </citation>
    <scope>NUCLEOTIDE SEQUENCE [LARGE SCALE GENOMIC DNA]</scope>
    <source>
        <strain evidence="2 3">E4A9</strain>
    </source>
</reference>
<protein>
    <submittedName>
        <fullName evidence="2">Trehalose-6-phosphate synthase</fullName>
    </submittedName>
</protein>
<dbReference type="Pfam" id="PF00982">
    <property type="entry name" value="Glyco_transf_20"/>
    <property type="match status" value="1"/>
</dbReference>
<proteinExistence type="inferred from homology"/>
<dbReference type="PANTHER" id="PTHR10788:SF106">
    <property type="entry name" value="BCDNA.GH08860"/>
    <property type="match status" value="1"/>
</dbReference>
<dbReference type="PANTHER" id="PTHR10788">
    <property type="entry name" value="TREHALOSE-6-PHOSPHATE SYNTHASE"/>
    <property type="match status" value="1"/>
</dbReference>
<comment type="similarity">
    <text evidence="1">Belongs to the glycosyltransferase 20 family.</text>
</comment>
<dbReference type="RefSeq" id="WP_066844530.1">
    <property type="nucleotide sequence ID" value="NZ_CP019602.1"/>
</dbReference>
<sequence length="471" mass="53326">MPRLIVVSNRVADIHSSNAASSGGLAMAMAGALKEEGGVWLGWSGETSDDGDGPPQFSTVDNVTLAKIDLSRQHVEEYYNGYANRTLWPLFHHRTDLTSYEQSFSESYLDVNRTFAQAIRSFVKPGDVIWVQDYHLIPLGRELRALGVDNRIGFFLHIPWPARELFVTLPQHSDLVWSLFGYDLVGFQTEKDLMAFRDYFQTELKTQQDDEGLIDLFGRRLLARSYPISINPSEMAELSNTETAANSFRRMREGNEECKILLGVDRIDYSKGLPNKFAAYNRFLERFPERRGTAKLLQIGQPSRSLVEEYQDLGEELMAEAGRINGRFGRLDWTPLSYHTQSYGRDALAGIYRAADACLVTPLRDGMNLVAKEFVAAQDPADPGVLLLSRFAGAAEQLTEAVFVNPYDKEQTAEAIVQAIDMPLDERQDRWRAMFDTISRSSLTAWKNNFMADLKNEDRPETPDRAEIYAF</sequence>
<dbReference type="EMBL" id="CP019602">
    <property type="protein sequence ID" value="ARU15998.1"/>
    <property type="molecule type" value="Genomic_DNA"/>
</dbReference>
<evidence type="ECO:0000313" key="2">
    <source>
        <dbReference type="EMBL" id="ARU15998.1"/>
    </source>
</evidence>
<accession>A0A1Z1FB01</accession>
<dbReference type="CDD" id="cd03788">
    <property type="entry name" value="GT20_TPS"/>
    <property type="match status" value="1"/>
</dbReference>
<dbReference type="Proteomes" id="UP000195807">
    <property type="component" value="Chromosome"/>
</dbReference>
<dbReference type="InterPro" id="IPR001830">
    <property type="entry name" value="Glyco_trans_20"/>
</dbReference>
<gene>
    <name evidence="2" type="ORF">A9D14_07095</name>
</gene>
<dbReference type="GO" id="GO:0003825">
    <property type="term" value="F:alpha,alpha-trehalose-phosphate synthase (UDP-forming) activity"/>
    <property type="evidence" value="ECO:0007669"/>
    <property type="project" value="TreeGrafter"/>
</dbReference>
<dbReference type="SUPFAM" id="SSF53756">
    <property type="entry name" value="UDP-Glycosyltransferase/glycogen phosphorylase"/>
    <property type="match status" value="1"/>
</dbReference>
<organism evidence="2 3">
    <name type="scientific">Croceicoccus marinus</name>
    <dbReference type="NCBI Taxonomy" id="450378"/>
    <lineage>
        <taxon>Bacteria</taxon>
        <taxon>Pseudomonadati</taxon>
        <taxon>Pseudomonadota</taxon>
        <taxon>Alphaproteobacteria</taxon>
        <taxon>Sphingomonadales</taxon>
        <taxon>Erythrobacteraceae</taxon>
        <taxon>Croceicoccus</taxon>
    </lineage>
</organism>